<dbReference type="InterPro" id="IPR027417">
    <property type="entry name" value="P-loop_NTPase"/>
</dbReference>
<dbReference type="Gene3D" id="3.30.70.330">
    <property type="match status" value="1"/>
</dbReference>
<keyword evidence="2 7" id="KW-0378">Hydrolase</keyword>
<evidence type="ECO:0000256" key="7">
    <source>
        <dbReference type="RuleBase" id="RU000492"/>
    </source>
</evidence>
<dbReference type="CDD" id="cd18787">
    <property type="entry name" value="SF2_C_DEAD"/>
    <property type="match status" value="1"/>
</dbReference>
<dbReference type="EMBL" id="JQBL01000002">
    <property type="protein sequence ID" value="KRN51281.1"/>
    <property type="molecule type" value="Genomic_DNA"/>
</dbReference>
<evidence type="ECO:0000259" key="10">
    <source>
        <dbReference type="PROSITE" id="PS51195"/>
    </source>
</evidence>
<dbReference type="InterPro" id="IPR000629">
    <property type="entry name" value="RNA-helicase_DEAD-box_CS"/>
</dbReference>
<sequence length="522" mass="60117">MSKVNFKELPLSEAVLKAIDEMGFESPSKIQEKSIPEIIKGRDIIGQAQTGTGKTLAFGGSLLSMMEHTGYVQAIILSPTRELAKQIYDEFKKIGRFTDLSFTCVYGGSEIERQIRDIKRGKDIVIGTPGRVMDLMRRKVLSLSQVKYFVLDEADEMLNMGFVEDIETIMETIPEERQTILFSATMPDGIKKIASSYMKNDYLHIRIKEKQQTSNNVKQYFYVVKHNQKFEVLCRILDSMEMQSVIIFCKTKRSVDEITMELQKHAYNVEAMHGDMTQNARMHTLRRFKEGKTQFLIATDVAARGIDVETVSHVINYELPQEDELYVHRIGRTGRAGNKGEAYSIITSREVRFLRKIERKTNSHFEELEIPSLDDIFNQKIKELLFDVQKVMDENKHAEYFDVVKEIPKHMKDDVLAALLKMNFDTRVGYDYSSEDLKAERSDSYDRLFFNRGKADKVNKSKMLEFLIEVGKIDKKAIGEITIKRKFSFVNVDKNVTQTILNHCTNKKIAGRKVNIEIADAK</sequence>
<feature type="short sequence motif" description="Q motif" evidence="6">
    <location>
        <begin position="4"/>
        <end position="32"/>
    </location>
</feature>
<dbReference type="Pfam" id="PF00271">
    <property type="entry name" value="Helicase_C"/>
    <property type="match status" value="1"/>
</dbReference>
<dbReference type="AlphaFoldDB" id="A0A0R2HE16"/>
<feature type="domain" description="DEAD-box RNA helicase Q" evidence="10">
    <location>
        <begin position="4"/>
        <end position="32"/>
    </location>
</feature>
<evidence type="ECO:0000256" key="1">
    <source>
        <dbReference type="ARBA" id="ARBA00022741"/>
    </source>
</evidence>
<dbReference type="SMART" id="SM00490">
    <property type="entry name" value="HELICc"/>
    <property type="match status" value="1"/>
</dbReference>
<dbReference type="InterPro" id="IPR011545">
    <property type="entry name" value="DEAD/DEAH_box_helicase_dom"/>
</dbReference>
<keyword evidence="4 7" id="KW-0067">ATP-binding</keyword>
<dbReference type="Pfam" id="PF03880">
    <property type="entry name" value="DbpA"/>
    <property type="match status" value="1"/>
</dbReference>
<keyword evidence="3 7" id="KW-0347">Helicase</keyword>
<dbReference type="GO" id="GO:0003724">
    <property type="term" value="F:RNA helicase activity"/>
    <property type="evidence" value="ECO:0007669"/>
    <property type="project" value="InterPro"/>
</dbReference>
<dbReference type="PANTHER" id="PTHR47959:SF13">
    <property type="entry name" value="ATP-DEPENDENT RNA HELICASE RHLE"/>
    <property type="match status" value="1"/>
</dbReference>
<evidence type="ECO:0000313" key="11">
    <source>
        <dbReference type="EMBL" id="KRN51281.1"/>
    </source>
</evidence>
<evidence type="ECO:0000256" key="6">
    <source>
        <dbReference type="PROSITE-ProRule" id="PRU00552"/>
    </source>
</evidence>
<evidence type="ECO:0000259" key="9">
    <source>
        <dbReference type="PROSITE" id="PS51194"/>
    </source>
</evidence>
<dbReference type="InterPro" id="IPR001650">
    <property type="entry name" value="Helicase_C-like"/>
</dbReference>
<evidence type="ECO:0000256" key="4">
    <source>
        <dbReference type="ARBA" id="ARBA00022840"/>
    </source>
</evidence>
<keyword evidence="12" id="KW-1185">Reference proteome</keyword>
<dbReference type="Proteomes" id="UP000051841">
    <property type="component" value="Unassembled WGS sequence"/>
</dbReference>
<evidence type="ECO:0000256" key="2">
    <source>
        <dbReference type="ARBA" id="ARBA00022801"/>
    </source>
</evidence>
<evidence type="ECO:0000256" key="3">
    <source>
        <dbReference type="ARBA" id="ARBA00022806"/>
    </source>
</evidence>
<dbReference type="CDD" id="cd00268">
    <property type="entry name" value="DEADc"/>
    <property type="match status" value="1"/>
</dbReference>
<dbReference type="GO" id="GO:0005829">
    <property type="term" value="C:cytosol"/>
    <property type="evidence" value="ECO:0007669"/>
    <property type="project" value="TreeGrafter"/>
</dbReference>
<dbReference type="PROSITE" id="PS51195">
    <property type="entry name" value="Q_MOTIF"/>
    <property type="match status" value="1"/>
</dbReference>
<dbReference type="PROSITE" id="PS51192">
    <property type="entry name" value="HELICASE_ATP_BIND_1"/>
    <property type="match status" value="1"/>
</dbReference>
<evidence type="ECO:0000313" key="12">
    <source>
        <dbReference type="Proteomes" id="UP000051841"/>
    </source>
</evidence>
<dbReference type="InterPro" id="IPR044742">
    <property type="entry name" value="DEAD/DEAH_RhlB"/>
</dbReference>
<feature type="domain" description="Helicase C-terminal" evidence="9">
    <location>
        <begin position="232"/>
        <end position="376"/>
    </location>
</feature>
<evidence type="ECO:0000256" key="5">
    <source>
        <dbReference type="ARBA" id="ARBA00038437"/>
    </source>
</evidence>
<dbReference type="RefSeq" id="WP_029070330.1">
    <property type="nucleotide sequence ID" value="NZ_JNKN01000005.1"/>
</dbReference>
<dbReference type="PANTHER" id="PTHR47959">
    <property type="entry name" value="ATP-DEPENDENT RNA HELICASE RHLE-RELATED"/>
    <property type="match status" value="1"/>
</dbReference>
<dbReference type="GO" id="GO:0016787">
    <property type="term" value="F:hydrolase activity"/>
    <property type="evidence" value="ECO:0007669"/>
    <property type="project" value="UniProtKB-KW"/>
</dbReference>
<comment type="caution">
    <text evidence="11">The sequence shown here is derived from an EMBL/GenBank/DDBJ whole genome shotgun (WGS) entry which is preliminary data.</text>
</comment>
<dbReference type="CDD" id="cd12252">
    <property type="entry name" value="RRM_DbpA"/>
    <property type="match status" value="1"/>
</dbReference>
<dbReference type="PROSITE" id="PS51194">
    <property type="entry name" value="HELICASE_CTER"/>
    <property type="match status" value="1"/>
</dbReference>
<dbReference type="GO" id="GO:0003676">
    <property type="term" value="F:nucleic acid binding"/>
    <property type="evidence" value="ECO:0007669"/>
    <property type="project" value="InterPro"/>
</dbReference>
<name>A0A0R2HE16_9FIRM</name>
<dbReference type="InterPro" id="IPR014001">
    <property type="entry name" value="Helicase_ATP-bd"/>
</dbReference>
<reference evidence="11 12" key="1">
    <citation type="journal article" date="2015" name="Genome Announc.">
        <title>Expanding the biotechnology potential of lactobacilli through comparative genomics of 213 strains and associated genera.</title>
        <authorList>
            <person name="Sun Z."/>
            <person name="Harris H.M."/>
            <person name="McCann A."/>
            <person name="Guo C."/>
            <person name="Argimon S."/>
            <person name="Zhang W."/>
            <person name="Yang X."/>
            <person name="Jeffery I.B."/>
            <person name="Cooney J.C."/>
            <person name="Kagawa T.F."/>
            <person name="Liu W."/>
            <person name="Song Y."/>
            <person name="Salvetti E."/>
            <person name="Wrobel A."/>
            <person name="Rasinkangas P."/>
            <person name="Parkhill J."/>
            <person name="Rea M.C."/>
            <person name="O'Sullivan O."/>
            <person name="Ritari J."/>
            <person name="Douillard F.P."/>
            <person name="Paul Ross R."/>
            <person name="Yang R."/>
            <person name="Briner A.E."/>
            <person name="Felis G.E."/>
            <person name="de Vos W.M."/>
            <person name="Barrangou R."/>
            <person name="Klaenhammer T.R."/>
            <person name="Caufield P.W."/>
            <person name="Cui Y."/>
            <person name="Zhang H."/>
            <person name="O'Toole P.W."/>
        </authorList>
    </citation>
    <scope>NUCLEOTIDE SEQUENCE [LARGE SCALE GENOMIC DNA]</scope>
    <source>
        <strain evidence="11 12">DSM 20405</strain>
    </source>
</reference>
<dbReference type="PATRIC" id="fig|1410657.5.peg.782"/>
<dbReference type="GO" id="GO:0005524">
    <property type="term" value="F:ATP binding"/>
    <property type="evidence" value="ECO:0007669"/>
    <property type="project" value="UniProtKB-KW"/>
</dbReference>
<evidence type="ECO:0000259" key="8">
    <source>
        <dbReference type="PROSITE" id="PS51192"/>
    </source>
</evidence>
<organism evidence="11 12">
    <name type="scientific">Kandleria vitulina DSM 20405</name>
    <dbReference type="NCBI Taxonomy" id="1410657"/>
    <lineage>
        <taxon>Bacteria</taxon>
        <taxon>Bacillati</taxon>
        <taxon>Bacillota</taxon>
        <taxon>Erysipelotrichia</taxon>
        <taxon>Erysipelotrichales</taxon>
        <taxon>Coprobacillaceae</taxon>
        <taxon>Kandleria</taxon>
    </lineage>
</organism>
<accession>A0A0R2HE16</accession>
<keyword evidence="1 7" id="KW-0547">Nucleotide-binding</keyword>
<feature type="domain" description="Helicase ATP-binding" evidence="8">
    <location>
        <begin position="35"/>
        <end position="204"/>
    </location>
</feature>
<dbReference type="SUPFAM" id="SSF52540">
    <property type="entry name" value="P-loop containing nucleoside triphosphate hydrolases"/>
    <property type="match status" value="1"/>
</dbReference>
<proteinExistence type="inferred from homology"/>
<protein>
    <submittedName>
        <fullName evidence="11">ATP-dependent RNA helicase</fullName>
    </submittedName>
</protein>
<dbReference type="InterPro" id="IPR005580">
    <property type="entry name" value="DbpA/CsdA_RNA-bd_dom"/>
</dbReference>
<comment type="similarity">
    <text evidence="5 7">Belongs to the DEAD box helicase family.</text>
</comment>
<gene>
    <name evidence="11" type="ORF">IV49_GL000749</name>
</gene>
<dbReference type="InterPro" id="IPR014014">
    <property type="entry name" value="RNA_helicase_DEAD_Q_motif"/>
</dbReference>
<dbReference type="Gene3D" id="3.40.50.300">
    <property type="entry name" value="P-loop containing nucleotide triphosphate hydrolases"/>
    <property type="match status" value="2"/>
</dbReference>
<dbReference type="Pfam" id="PF00270">
    <property type="entry name" value="DEAD"/>
    <property type="match status" value="1"/>
</dbReference>
<dbReference type="InterPro" id="IPR050079">
    <property type="entry name" value="DEAD_box_RNA_helicase"/>
</dbReference>
<dbReference type="PROSITE" id="PS00039">
    <property type="entry name" value="DEAD_ATP_HELICASE"/>
    <property type="match status" value="1"/>
</dbReference>
<dbReference type="SMART" id="SM00487">
    <property type="entry name" value="DEXDc"/>
    <property type="match status" value="1"/>
</dbReference>
<dbReference type="InterPro" id="IPR012677">
    <property type="entry name" value="Nucleotide-bd_a/b_plait_sf"/>
</dbReference>